<dbReference type="GO" id="GO:0030288">
    <property type="term" value="C:outer membrane-bounded periplasmic space"/>
    <property type="evidence" value="ECO:0007669"/>
    <property type="project" value="InterPro"/>
</dbReference>
<evidence type="ECO:0000256" key="8">
    <source>
        <dbReference type="SAM" id="MobiDB-lite"/>
    </source>
</evidence>
<dbReference type="PROSITE" id="PS01096">
    <property type="entry name" value="PPIC_PPIASE_1"/>
    <property type="match status" value="1"/>
</dbReference>
<feature type="domain" description="PpiC" evidence="9">
    <location>
        <begin position="290"/>
        <end position="390"/>
    </location>
</feature>
<dbReference type="EMBL" id="CP137555">
    <property type="protein sequence ID" value="WOX06968.1"/>
    <property type="molecule type" value="Genomic_DNA"/>
</dbReference>
<keyword evidence="4 7" id="KW-0697">Rotamase</keyword>
<dbReference type="SUPFAM" id="SSF54534">
    <property type="entry name" value="FKBP-like"/>
    <property type="match status" value="2"/>
</dbReference>
<dbReference type="GO" id="GO:0003755">
    <property type="term" value="F:peptidyl-prolyl cis-trans isomerase activity"/>
    <property type="evidence" value="ECO:0007669"/>
    <property type="project" value="UniProtKB-UniRule"/>
</dbReference>
<dbReference type="PANTHER" id="PTHR47637">
    <property type="entry name" value="CHAPERONE SURA"/>
    <property type="match status" value="1"/>
</dbReference>
<accession>A0AAU0N4W3</accession>
<comment type="function">
    <text evidence="7">Chaperone involved in the correct folding and assembly of outer membrane proteins. Recognizes specific patterns of aromatic residues and the orientation of their side chains, which are found more frequently in integral outer membrane proteins. May act in both early periplasmic and late outer membrane-associated steps of protein maturation.</text>
</comment>
<gene>
    <name evidence="7" type="primary">surA</name>
    <name evidence="10" type="ORF">R5R33_07505</name>
</gene>
<keyword evidence="11" id="KW-1185">Reference proteome</keyword>
<evidence type="ECO:0000256" key="6">
    <source>
        <dbReference type="ARBA" id="ARBA00023235"/>
    </source>
</evidence>
<evidence type="ECO:0000256" key="3">
    <source>
        <dbReference type="ARBA" id="ARBA00022764"/>
    </source>
</evidence>
<evidence type="ECO:0000256" key="4">
    <source>
        <dbReference type="ARBA" id="ARBA00023110"/>
    </source>
</evidence>
<comment type="catalytic activity">
    <reaction evidence="7">
        <text>[protein]-peptidylproline (omega=180) = [protein]-peptidylproline (omega=0)</text>
        <dbReference type="Rhea" id="RHEA:16237"/>
        <dbReference type="Rhea" id="RHEA-COMP:10747"/>
        <dbReference type="Rhea" id="RHEA-COMP:10748"/>
        <dbReference type="ChEBI" id="CHEBI:83833"/>
        <dbReference type="ChEBI" id="CHEBI:83834"/>
        <dbReference type="EC" id="5.2.1.8"/>
    </reaction>
</comment>
<evidence type="ECO:0000259" key="9">
    <source>
        <dbReference type="PROSITE" id="PS50198"/>
    </source>
</evidence>
<keyword evidence="6 7" id="KW-0413">Isomerase</keyword>
<dbReference type="Gene3D" id="1.10.4030.10">
    <property type="entry name" value="Porin chaperone SurA, peptide-binding domain"/>
    <property type="match status" value="1"/>
</dbReference>
<dbReference type="InterPro" id="IPR027304">
    <property type="entry name" value="Trigger_fact/SurA_dom_sf"/>
</dbReference>
<dbReference type="AlphaFoldDB" id="A0AAU0N4W3"/>
<keyword evidence="2 7" id="KW-0677">Repeat</keyword>
<dbReference type="InterPro" id="IPR023058">
    <property type="entry name" value="PPIase_PpiC_CS"/>
</dbReference>
<feature type="signal peptide" evidence="7">
    <location>
        <begin position="1"/>
        <end position="29"/>
    </location>
</feature>
<dbReference type="GO" id="GO:0006457">
    <property type="term" value="P:protein folding"/>
    <property type="evidence" value="ECO:0007669"/>
    <property type="project" value="UniProtKB-UniRule"/>
</dbReference>
<feature type="compositionally biased region" description="Polar residues" evidence="8">
    <location>
        <begin position="438"/>
        <end position="455"/>
    </location>
</feature>
<dbReference type="Pfam" id="PF00639">
    <property type="entry name" value="Rotamase"/>
    <property type="match status" value="2"/>
</dbReference>
<keyword evidence="5 7" id="KW-0143">Chaperone</keyword>
<dbReference type="InterPro" id="IPR015391">
    <property type="entry name" value="SurA_N"/>
</dbReference>
<keyword evidence="1 7" id="KW-0732">Signal</keyword>
<dbReference type="Proteomes" id="UP001302477">
    <property type="component" value="Chromosome"/>
</dbReference>
<dbReference type="PROSITE" id="PS50198">
    <property type="entry name" value="PPIC_PPIASE_2"/>
    <property type="match status" value="2"/>
</dbReference>
<feature type="chain" id="PRO_5043067743" description="Chaperone SurA" evidence="7">
    <location>
        <begin position="30"/>
        <end position="455"/>
    </location>
</feature>
<organism evidence="10 11">
    <name type="scientific">Microbulbifer pacificus</name>
    <dbReference type="NCBI Taxonomy" id="407164"/>
    <lineage>
        <taxon>Bacteria</taxon>
        <taxon>Pseudomonadati</taxon>
        <taxon>Pseudomonadota</taxon>
        <taxon>Gammaproteobacteria</taxon>
        <taxon>Cellvibrionales</taxon>
        <taxon>Microbulbiferaceae</taxon>
        <taxon>Microbulbifer</taxon>
    </lineage>
</organism>
<name>A0AAU0N4W3_9GAMM</name>
<dbReference type="InterPro" id="IPR050280">
    <property type="entry name" value="OMP_Chaperone_SurA"/>
</dbReference>
<evidence type="ECO:0000256" key="1">
    <source>
        <dbReference type="ARBA" id="ARBA00022729"/>
    </source>
</evidence>
<evidence type="ECO:0000256" key="5">
    <source>
        <dbReference type="ARBA" id="ARBA00023186"/>
    </source>
</evidence>
<protein>
    <recommendedName>
        <fullName evidence="7">Chaperone SurA</fullName>
    </recommendedName>
    <alternativeName>
        <fullName evidence="7">Peptidyl-prolyl cis-trans isomerase SurA</fullName>
        <shortName evidence="7">PPIase SurA</shortName>
        <ecNumber evidence="7">5.2.1.8</ecNumber>
    </alternativeName>
    <alternativeName>
        <fullName evidence="7">Rotamase SurA</fullName>
    </alternativeName>
</protein>
<dbReference type="SUPFAM" id="SSF109998">
    <property type="entry name" value="Triger factor/SurA peptide-binding domain-like"/>
    <property type="match status" value="1"/>
</dbReference>
<dbReference type="GO" id="GO:0042277">
    <property type="term" value="F:peptide binding"/>
    <property type="evidence" value="ECO:0007669"/>
    <property type="project" value="InterPro"/>
</dbReference>
<dbReference type="PANTHER" id="PTHR47637:SF1">
    <property type="entry name" value="CHAPERONE SURA"/>
    <property type="match status" value="1"/>
</dbReference>
<feature type="domain" description="PpiC" evidence="9">
    <location>
        <begin position="180"/>
        <end position="281"/>
    </location>
</feature>
<dbReference type="InterPro" id="IPR046357">
    <property type="entry name" value="PPIase_dom_sf"/>
</dbReference>
<dbReference type="GO" id="GO:0050821">
    <property type="term" value="P:protein stabilization"/>
    <property type="evidence" value="ECO:0007669"/>
    <property type="project" value="InterPro"/>
</dbReference>
<dbReference type="GO" id="GO:0043165">
    <property type="term" value="P:Gram-negative-bacterium-type cell outer membrane assembly"/>
    <property type="evidence" value="ECO:0007669"/>
    <property type="project" value="InterPro"/>
</dbReference>
<dbReference type="RefSeq" id="WP_318955402.1">
    <property type="nucleotide sequence ID" value="NZ_CP137555.1"/>
</dbReference>
<keyword evidence="3 7" id="KW-0574">Periplasm</keyword>
<dbReference type="KEGG" id="mpaf:R5R33_07505"/>
<evidence type="ECO:0000313" key="11">
    <source>
        <dbReference type="Proteomes" id="UP001302477"/>
    </source>
</evidence>
<comment type="subcellular location">
    <subcellularLocation>
        <location evidence="7">Periplasm</location>
    </subcellularLocation>
    <text evidence="7">Is capable of associating with the outer membrane.</text>
</comment>
<comment type="domain">
    <text evidence="7">The PPIase activity resides only in the second parvulin domain. The N-terminal region and the C-terminal tail are necessary and sufficient for the chaperone activity of SurA. The PPIase activity is dispensable for SurA to function as a chaperone. The N-terminal region and the C-terminal tail are also required for porin recognition.</text>
</comment>
<dbReference type="InterPro" id="IPR000297">
    <property type="entry name" value="PPIase_PpiC"/>
</dbReference>
<dbReference type="GO" id="GO:0051082">
    <property type="term" value="F:unfolded protein binding"/>
    <property type="evidence" value="ECO:0007669"/>
    <property type="project" value="UniProtKB-UniRule"/>
</dbReference>
<dbReference type="Gene3D" id="3.10.50.40">
    <property type="match status" value="2"/>
</dbReference>
<proteinExistence type="inferred from homology"/>
<evidence type="ECO:0000256" key="2">
    <source>
        <dbReference type="ARBA" id="ARBA00022737"/>
    </source>
</evidence>
<dbReference type="Pfam" id="PF09312">
    <property type="entry name" value="SurA_N"/>
    <property type="match status" value="1"/>
</dbReference>
<reference evidence="10 11" key="1">
    <citation type="submission" date="2023-10" db="EMBL/GenBank/DDBJ databases">
        <title>Description of Microbulbifer bruguierae sp. nov., isolated from the sediments of mangrove plant Bruguiera sexangula and comparative genomic analyses of the genus Microbulbifer.</title>
        <authorList>
            <person name="Long M."/>
        </authorList>
    </citation>
    <scope>NUCLEOTIDE SEQUENCE [LARGE SCALE GENOMIC DNA]</scope>
    <source>
        <strain evidence="10 11">SPO729</strain>
    </source>
</reference>
<evidence type="ECO:0000256" key="7">
    <source>
        <dbReference type="HAMAP-Rule" id="MF_01183"/>
    </source>
</evidence>
<dbReference type="InterPro" id="IPR023034">
    <property type="entry name" value="PPIase_SurA"/>
</dbReference>
<sequence precursor="true">MTIMQMFNFPRRGLLALAALCAFTLQAHAQVQKLDRVVAVVDDDVVMASELQQRMQTITQQIAAQNVQAPPIDILRRQVLEQLVIERLQLQMGARAGVTIPEDELDQAIARVQQNMGMSPAEFQQKLEADGISNNAFRQQIRQELIIRRVEQGSVARRIQITDQDINNFLRSKEGEFWKSPQYQLGHILIPVGSSAPAEEVAAARAKADAVYEKASKGDDFRALAISNSAGQNALQGGDLGWRKTVELPTLFADALDGLKVGETTKPFRSDAGFHLLKIHEQRGAQEQVVEQTKVRHILVKTSAIRDDDAAYNLLTELRSKIEAGELKFEDAAKDNSEDIGTMLQGGDLGWSNPGQFVPEFTQAMNNTPVGEISMPFRSQFGWHILQVEGRRQQDMTDQYIRNQAANLLRNRRYEEELQNWRQEIRDQAYVEIKLPELNNQSESGETQPGNTENQ</sequence>
<feature type="region of interest" description="Disordered" evidence="8">
    <location>
        <begin position="436"/>
        <end position="455"/>
    </location>
</feature>
<dbReference type="EC" id="5.2.1.8" evidence="7"/>
<dbReference type="HAMAP" id="MF_01183">
    <property type="entry name" value="Chaperone_SurA"/>
    <property type="match status" value="1"/>
</dbReference>
<evidence type="ECO:0000313" key="10">
    <source>
        <dbReference type="EMBL" id="WOX06968.1"/>
    </source>
</evidence>